<dbReference type="HAMAP" id="MF_00484">
    <property type="entry name" value="Glycogen_synth"/>
    <property type="match status" value="1"/>
</dbReference>
<accession>A0A1A5YBT7</accession>
<dbReference type="Gene3D" id="3.40.50.2000">
    <property type="entry name" value="Glycogen Phosphorylase B"/>
    <property type="match status" value="2"/>
</dbReference>
<evidence type="ECO:0000256" key="6">
    <source>
        <dbReference type="ARBA" id="ARBA00023056"/>
    </source>
</evidence>
<keyword evidence="5 7" id="KW-0808">Transferase</keyword>
<comment type="pathway">
    <text evidence="7">Glycan biosynthesis; glycogen biosynthesis.</text>
</comment>
<keyword evidence="4 7" id="KW-0328">Glycosyltransferase</keyword>
<evidence type="ECO:0000256" key="5">
    <source>
        <dbReference type="ARBA" id="ARBA00022679"/>
    </source>
</evidence>
<dbReference type="SUPFAM" id="SSF53756">
    <property type="entry name" value="UDP-Glycosyltransferase/glycogen phosphorylase"/>
    <property type="match status" value="1"/>
</dbReference>
<name>A0A1A5YBT7_9BACL</name>
<comment type="catalytic activity">
    <reaction evidence="1 7">
        <text>[(1-&gt;4)-alpha-D-glucosyl](n) + ADP-alpha-D-glucose = [(1-&gt;4)-alpha-D-glucosyl](n+1) + ADP + H(+)</text>
        <dbReference type="Rhea" id="RHEA:18189"/>
        <dbReference type="Rhea" id="RHEA-COMP:9584"/>
        <dbReference type="Rhea" id="RHEA-COMP:9587"/>
        <dbReference type="ChEBI" id="CHEBI:15378"/>
        <dbReference type="ChEBI" id="CHEBI:15444"/>
        <dbReference type="ChEBI" id="CHEBI:57498"/>
        <dbReference type="ChEBI" id="CHEBI:456216"/>
        <dbReference type="EC" id="2.4.1.21"/>
    </reaction>
</comment>
<dbReference type="NCBIfam" id="NF001899">
    <property type="entry name" value="PRK00654.1-2"/>
    <property type="match status" value="1"/>
</dbReference>
<evidence type="ECO:0000256" key="1">
    <source>
        <dbReference type="ARBA" id="ARBA00001478"/>
    </source>
</evidence>
<feature type="domain" description="Starch synthase catalytic" evidence="9">
    <location>
        <begin position="2"/>
        <end position="238"/>
    </location>
</feature>
<keyword evidence="11" id="KW-1185">Reference proteome</keyword>
<dbReference type="GO" id="GO:0004373">
    <property type="term" value="F:alpha-1,4-glucan glucosyltransferase (UDP-glucose donor) activity"/>
    <property type="evidence" value="ECO:0007669"/>
    <property type="project" value="InterPro"/>
</dbReference>
<dbReference type="Proteomes" id="UP000092024">
    <property type="component" value="Unassembled WGS sequence"/>
</dbReference>
<dbReference type="InterPro" id="IPR013534">
    <property type="entry name" value="Starch_synth_cat_dom"/>
</dbReference>
<dbReference type="InterPro" id="IPR001296">
    <property type="entry name" value="Glyco_trans_1"/>
</dbReference>
<evidence type="ECO:0000256" key="2">
    <source>
        <dbReference type="ARBA" id="ARBA00002764"/>
    </source>
</evidence>
<dbReference type="PANTHER" id="PTHR45825">
    <property type="entry name" value="GRANULE-BOUND STARCH SYNTHASE 1, CHLOROPLASTIC/AMYLOPLASTIC"/>
    <property type="match status" value="1"/>
</dbReference>
<proteinExistence type="inferred from homology"/>
<evidence type="ECO:0000256" key="4">
    <source>
        <dbReference type="ARBA" id="ARBA00022676"/>
    </source>
</evidence>
<evidence type="ECO:0000256" key="7">
    <source>
        <dbReference type="HAMAP-Rule" id="MF_00484"/>
    </source>
</evidence>
<protein>
    <recommendedName>
        <fullName evidence="7">Glycogen synthase</fullName>
        <ecNumber evidence="7">2.4.1.21</ecNumber>
    </recommendedName>
    <alternativeName>
        <fullName evidence="7">Starch [bacterial glycogen] synthase</fullName>
    </alternativeName>
</protein>
<evidence type="ECO:0000259" key="9">
    <source>
        <dbReference type="Pfam" id="PF08323"/>
    </source>
</evidence>
<dbReference type="Pfam" id="PF08323">
    <property type="entry name" value="Glyco_transf_5"/>
    <property type="match status" value="1"/>
</dbReference>
<evidence type="ECO:0000313" key="11">
    <source>
        <dbReference type="Proteomes" id="UP000092024"/>
    </source>
</evidence>
<dbReference type="CDD" id="cd03791">
    <property type="entry name" value="GT5_Glycogen_synthase_DULL1-like"/>
    <property type="match status" value="1"/>
</dbReference>
<dbReference type="EC" id="2.4.1.21" evidence="7"/>
<dbReference type="EMBL" id="LYPA01000075">
    <property type="protein sequence ID" value="OBR63066.1"/>
    <property type="molecule type" value="Genomic_DNA"/>
</dbReference>
<feature type="domain" description="Glycosyl transferase family 1" evidence="8">
    <location>
        <begin position="295"/>
        <end position="441"/>
    </location>
</feature>
<reference evidence="10 11" key="1">
    <citation type="submission" date="2016-05" db="EMBL/GenBank/DDBJ databases">
        <title>Paenibacillus oryzae. sp. nov., isolated from the rice root.</title>
        <authorList>
            <person name="Zhang J."/>
            <person name="Zhang X."/>
        </authorList>
    </citation>
    <scope>NUCLEOTIDE SEQUENCE [LARGE SCALE GENOMIC DNA]</scope>
    <source>
        <strain evidence="10 11">1DrF-4</strain>
    </source>
</reference>
<comment type="caution">
    <text evidence="10">The sequence shown here is derived from an EMBL/GenBank/DDBJ whole genome shotgun (WGS) entry which is preliminary data.</text>
</comment>
<dbReference type="NCBIfam" id="NF001898">
    <property type="entry name" value="PRK00654.1-1"/>
    <property type="match status" value="1"/>
</dbReference>
<comment type="similarity">
    <text evidence="3 7">Belongs to the glycosyltransferase 1 family. Bacterial/plant glycogen synthase subfamily.</text>
</comment>
<dbReference type="Pfam" id="PF00534">
    <property type="entry name" value="Glycos_transf_1"/>
    <property type="match status" value="1"/>
</dbReference>
<dbReference type="NCBIfam" id="TIGR02095">
    <property type="entry name" value="glgA"/>
    <property type="match status" value="1"/>
</dbReference>
<dbReference type="AlphaFoldDB" id="A0A1A5YBT7"/>
<dbReference type="OrthoDB" id="9808590at2"/>
<dbReference type="InterPro" id="IPR011835">
    <property type="entry name" value="GS/SS"/>
</dbReference>
<dbReference type="PANTHER" id="PTHR45825:SF11">
    <property type="entry name" value="ALPHA AMYLASE DOMAIN-CONTAINING PROTEIN"/>
    <property type="match status" value="1"/>
</dbReference>
<sequence length="489" mass="55839">MNVLFATSEAAPLAKTGGLADVTGALPKALNKRGCDVRVILPKYEEIPGELLQHFELLAEFQVYFGWRSQYCGLWKGKIGEVIYYLVDNEFYFKRRGLYGYGDDAERFVFFCFAVMEAARHMDFRPQVLHAHDWQTGLIPFLLRTRHAFDPAWAYVKSVFTIHNLKYQGIFGLDLIKELTGAGDDLFQQGMEGLEFYGAASCMKGGLQYADKLTTVSPTYAEEIQTPYYGEGLDSLLRCRGWDLTGIINGIDLDEFDPMKDDSLHTPYRGSLSRKRKNKVDLQREMGLTEDSSIPMIGIVSRLVEQKGFDLIAATLDELMQDDVQLVVLGTGEARYEELFWRAAEKYPEKAAFWHGYSDRMARRIYAGSDMFAMPSKFEPCGLSQLLSLRYATVPIVRETGGLRDTVFSYNEYTGEGNGFSFTNYNAHDYLNTVRRALSFYRDEEVWKRIVDNGARRDISWNASAKAYMDLYTNLAAYRKENEPWPVIS</sequence>
<dbReference type="UniPathway" id="UPA00164"/>
<evidence type="ECO:0000313" key="10">
    <source>
        <dbReference type="EMBL" id="OBR63066.1"/>
    </source>
</evidence>
<dbReference type="GO" id="GO:0005978">
    <property type="term" value="P:glycogen biosynthetic process"/>
    <property type="evidence" value="ECO:0007669"/>
    <property type="project" value="UniProtKB-UniRule"/>
</dbReference>
<feature type="binding site" evidence="7">
    <location>
        <position position="15"/>
    </location>
    <ligand>
        <name>ADP-alpha-D-glucose</name>
        <dbReference type="ChEBI" id="CHEBI:57498"/>
    </ligand>
</feature>
<comment type="function">
    <text evidence="2 7">Synthesizes alpha-1,4-glucan chains using ADP-glucose.</text>
</comment>
<evidence type="ECO:0000256" key="3">
    <source>
        <dbReference type="ARBA" id="ARBA00010281"/>
    </source>
</evidence>
<dbReference type="STRING" id="1844972.A7K91_23460"/>
<gene>
    <name evidence="7" type="primary">glgA</name>
    <name evidence="10" type="ORF">A7K91_23460</name>
</gene>
<organism evidence="10 11">
    <name type="scientific">Paenibacillus oryzae</name>
    <dbReference type="NCBI Taxonomy" id="1844972"/>
    <lineage>
        <taxon>Bacteria</taxon>
        <taxon>Bacillati</taxon>
        <taxon>Bacillota</taxon>
        <taxon>Bacilli</taxon>
        <taxon>Bacillales</taxon>
        <taxon>Paenibacillaceae</taxon>
        <taxon>Paenibacillus</taxon>
    </lineage>
</organism>
<keyword evidence="6 7" id="KW-0320">Glycogen biosynthesis</keyword>
<dbReference type="GO" id="GO:0009011">
    <property type="term" value="F:alpha-1,4-glucan glucosyltransferase (ADP-glucose donor) activity"/>
    <property type="evidence" value="ECO:0007669"/>
    <property type="project" value="UniProtKB-UniRule"/>
</dbReference>
<dbReference type="RefSeq" id="WP_068686644.1">
    <property type="nucleotide sequence ID" value="NZ_LYPA01000075.1"/>
</dbReference>
<evidence type="ECO:0000259" key="8">
    <source>
        <dbReference type="Pfam" id="PF00534"/>
    </source>
</evidence>